<dbReference type="OrthoDB" id="1928179at2759"/>
<dbReference type="AlphaFoldDB" id="A0A9E7JA48"/>
<feature type="compositionally biased region" description="Polar residues" evidence="1">
    <location>
        <begin position="78"/>
        <end position="88"/>
    </location>
</feature>
<feature type="region of interest" description="Disordered" evidence="1">
    <location>
        <begin position="359"/>
        <end position="424"/>
    </location>
</feature>
<feature type="compositionally biased region" description="Polar residues" evidence="1">
    <location>
        <begin position="215"/>
        <end position="239"/>
    </location>
</feature>
<feature type="compositionally biased region" description="Basic and acidic residues" evidence="1">
    <location>
        <begin position="132"/>
        <end position="143"/>
    </location>
</feature>
<protein>
    <submittedName>
        <fullName evidence="3">Uncharacterized protein</fullName>
    </submittedName>
</protein>
<gene>
    <name evidence="3" type="ORF">MUK42_35692</name>
</gene>
<keyword evidence="2" id="KW-1133">Transmembrane helix</keyword>
<proteinExistence type="predicted"/>
<dbReference type="PANTHER" id="PTHR33700">
    <property type="entry name" value="MYB-LIKE PROTEIN X"/>
    <property type="match status" value="1"/>
</dbReference>
<keyword evidence="2" id="KW-0472">Membrane</keyword>
<evidence type="ECO:0000313" key="3">
    <source>
        <dbReference type="EMBL" id="URD73411.1"/>
    </source>
</evidence>
<feature type="compositionally biased region" description="Basic and acidic residues" evidence="1">
    <location>
        <begin position="115"/>
        <end position="124"/>
    </location>
</feature>
<evidence type="ECO:0000256" key="2">
    <source>
        <dbReference type="SAM" id="Phobius"/>
    </source>
</evidence>
<organism evidence="3 4">
    <name type="scientific">Musa troglodytarum</name>
    <name type="common">fe'i banana</name>
    <dbReference type="NCBI Taxonomy" id="320322"/>
    <lineage>
        <taxon>Eukaryota</taxon>
        <taxon>Viridiplantae</taxon>
        <taxon>Streptophyta</taxon>
        <taxon>Embryophyta</taxon>
        <taxon>Tracheophyta</taxon>
        <taxon>Spermatophyta</taxon>
        <taxon>Magnoliopsida</taxon>
        <taxon>Liliopsida</taxon>
        <taxon>Zingiberales</taxon>
        <taxon>Musaceae</taxon>
        <taxon>Musa</taxon>
    </lineage>
</organism>
<evidence type="ECO:0000313" key="4">
    <source>
        <dbReference type="Proteomes" id="UP001055439"/>
    </source>
</evidence>
<dbReference type="EMBL" id="CP097502">
    <property type="protein sequence ID" value="URD73411.1"/>
    <property type="molecule type" value="Genomic_DNA"/>
</dbReference>
<keyword evidence="2" id="KW-0812">Transmembrane</keyword>
<dbReference type="Proteomes" id="UP001055439">
    <property type="component" value="Chromosome 1"/>
</dbReference>
<feature type="compositionally biased region" description="Basic and acidic residues" evidence="1">
    <location>
        <begin position="183"/>
        <end position="214"/>
    </location>
</feature>
<reference evidence="3" key="1">
    <citation type="submission" date="2022-05" db="EMBL/GenBank/DDBJ databases">
        <title>The Musa troglodytarum L. genome provides insights into the mechanism of non-climacteric behaviour and enrichment of carotenoids.</title>
        <authorList>
            <person name="Wang J."/>
        </authorList>
    </citation>
    <scope>NUCLEOTIDE SEQUENCE</scope>
    <source>
        <tissue evidence="3">Leaf</tissue>
    </source>
</reference>
<feature type="region of interest" description="Disordered" evidence="1">
    <location>
        <begin position="64"/>
        <end position="257"/>
    </location>
</feature>
<dbReference type="PANTHER" id="PTHR33700:SF4">
    <property type="entry name" value="MYB-LIKE PROTEIN X"/>
    <property type="match status" value="1"/>
</dbReference>
<keyword evidence="4" id="KW-1185">Reference proteome</keyword>
<name>A0A9E7JA48_9LILI</name>
<feature type="transmembrane region" description="Helical" evidence="2">
    <location>
        <begin position="21"/>
        <end position="39"/>
    </location>
</feature>
<dbReference type="EMBL" id="CP097502">
    <property type="protein sequence ID" value="URD73412.1"/>
    <property type="molecule type" value="Genomic_DNA"/>
</dbReference>
<accession>A0A9E7JA48</accession>
<feature type="compositionally biased region" description="Basic and acidic residues" evidence="1">
    <location>
        <begin position="366"/>
        <end position="383"/>
    </location>
</feature>
<feature type="compositionally biased region" description="Basic and acidic residues" evidence="1">
    <location>
        <begin position="89"/>
        <end position="106"/>
    </location>
</feature>
<evidence type="ECO:0000256" key="1">
    <source>
        <dbReference type="SAM" id="MobiDB-lite"/>
    </source>
</evidence>
<sequence>MGITMLRQVTSRNQRSKGFTMKNALQVCLLVIVCAWILYQIKHSHDKKKGYGERGSKVSYMRRPESNANFHRKELPYTASSDAVTQTKIEGDRKDGDEDMTQELKHKQVGNGDETNSRIEEPRVVDNQTYEDASHEAREKSFTGDDASSEVVPTTPEVENQVASHAAEKGSLNDDVVSSSVDHVTESEDVGIRNLDENLVESVKKKNEETKNEASESLEQYLQGSDSSASGQLEFSEANNPDAGLKGNQTWSLESEVRIPTPENRFQENMMSDEEPGTHNGQNPVLTAANAIDDQTELRLSSNNQMNLTATKSTSVSHNKSDHTQAYPKEVNGATNWLHSVQGQNATAETGNMWEKSSFEYGQTNKSEKSKTTNRQGEQERSSKTFSTPDGMAKTVSVESADTLLGMIMKEQEKAKSGNQEAAE</sequence>